<comment type="caution">
    <text evidence="1">The sequence shown here is derived from an EMBL/GenBank/DDBJ whole genome shotgun (WGS) entry which is preliminary data.</text>
</comment>
<dbReference type="EMBL" id="SDPQ02000001">
    <property type="protein sequence ID" value="KAA1400321.1"/>
    <property type="molecule type" value="Genomic_DNA"/>
</dbReference>
<proteinExistence type="predicted"/>
<dbReference type="OrthoDB" id="9830597at2"/>
<protein>
    <submittedName>
        <fullName evidence="1">Uncharacterized protein</fullName>
    </submittedName>
</protein>
<organism evidence="1 2">
    <name type="scientific">Aeromicrobium ginsengisoli</name>
    <dbReference type="NCBI Taxonomy" id="363867"/>
    <lineage>
        <taxon>Bacteria</taxon>
        <taxon>Bacillati</taxon>
        <taxon>Actinomycetota</taxon>
        <taxon>Actinomycetes</taxon>
        <taxon>Propionibacteriales</taxon>
        <taxon>Nocardioidaceae</taxon>
        <taxon>Aeromicrobium</taxon>
    </lineage>
</organism>
<gene>
    <name evidence="1" type="ORF">ESP70_006230</name>
</gene>
<keyword evidence="2" id="KW-1185">Reference proteome</keyword>
<name>A0A5M4FJT7_9ACTN</name>
<evidence type="ECO:0000313" key="2">
    <source>
        <dbReference type="Proteomes" id="UP000380867"/>
    </source>
</evidence>
<dbReference type="Proteomes" id="UP000380867">
    <property type="component" value="Unassembled WGS sequence"/>
</dbReference>
<accession>A0A5M4FJT7</accession>
<evidence type="ECO:0000313" key="1">
    <source>
        <dbReference type="EMBL" id="KAA1400321.1"/>
    </source>
</evidence>
<reference evidence="1" key="1">
    <citation type="submission" date="2019-09" db="EMBL/GenBank/DDBJ databases">
        <authorList>
            <person name="Li J."/>
        </authorList>
    </citation>
    <scope>NUCLEOTIDE SEQUENCE [LARGE SCALE GENOMIC DNA]</scope>
    <source>
        <strain evidence="1">JCM 14732</strain>
    </source>
</reference>
<dbReference type="RefSeq" id="WP_149688414.1">
    <property type="nucleotide sequence ID" value="NZ_SDPQ02000001.1"/>
</dbReference>
<dbReference type="AlphaFoldDB" id="A0A5M4FJT7"/>
<sequence>MIVAADGEIARLPRSAVTGFTLDEGGLQSPFSLQLSDGTSWEFGLPKLYLRKAKELLDRLGVRPA</sequence>